<evidence type="ECO:0000256" key="1">
    <source>
        <dbReference type="SAM" id="MobiDB-lite"/>
    </source>
</evidence>
<evidence type="ECO:0000313" key="2">
    <source>
        <dbReference type="Ensembl" id="ENSCVAP00000029667.1"/>
    </source>
</evidence>
<dbReference type="STRING" id="28743.ENSCVAP00000029667"/>
<accession>A0A3Q2EBT0</accession>
<keyword evidence="3" id="KW-1185">Reference proteome</keyword>
<protein>
    <submittedName>
        <fullName evidence="2">Uncharacterized protein</fullName>
    </submittedName>
</protein>
<sequence>DLPGCFCNLLSVCLSEIGWKVKANDRAYHQLPEFQKKVFLCIKKRSCSVESDPGYHGNHGCSPSFSDHSRNFHPSLVHHPDSAGHRAGNHRHQRPGGRSGRTPFWLKGKELSGISARWSVSFFCSRPDTGWTRR</sequence>
<dbReference type="Ensembl" id="ENSCVAT00000022849.1">
    <property type="protein sequence ID" value="ENSCVAP00000029667.1"/>
    <property type="gene ID" value="ENSCVAG00000017629.1"/>
</dbReference>
<name>A0A3Q2EBT0_CYPVA</name>
<feature type="region of interest" description="Disordered" evidence="1">
    <location>
        <begin position="76"/>
        <end position="104"/>
    </location>
</feature>
<reference evidence="2" key="1">
    <citation type="submission" date="2025-08" db="UniProtKB">
        <authorList>
            <consortium name="Ensembl"/>
        </authorList>
    </citation>
    <scope>IDENTIFICATION</scope>
</reference>
<reference evidence="2" key="2">
    <citation type="submission" date="2025-09" db="UniProtKB">
        <authorList>
            <consortium name="Ensembl"/>
        </authorList>
    </citation>
    <scope>IDENTIFICATION</scope>
</reference>
<dbReference type="Proteomes" id="UP000265020">
    <property type="component" value="Unassembled WGS sequence"/>
</dbReference>
<organism evidence="2 3">
    <name type="scientific">Cyprinodon variegatus</name>
    <name type="common">Sheepshead minnow</name>
    <dbReference type="NCBI Taxonomy" id="28743"/>
    <lineage>
        <taxon>Eukaryota</taxon>
        <taxon>Metazoa</taxon>
        <taxon>Chordata</taxon>
        <taxon>Craniata</taxon>
        <taxon>Vertebrata</taxon>
        <taxon>Euteleostomi</taxon>
        <taxon>Actinopterygii</taxon>
        <taxon>Neopterygii</taxon>
        <taxon>Teleostei</taxon>
        <taxon>Neoteleostei</taxon>
        <taxon>Acanthomorphata</taxon>
        <taxon>Ovalentaria</taxon>
        <taxon>Atherinomorphae</taxon>
        <taxon>Cyprinodontiformes</taxon>
        <taxon>Cyprinodontidae</taxon>
        <taxon>Cyprinodon</taxon>
    </lineage>
</organism>
<proteinExistence type="predicted"/>
<evidence type="ECO:0000313" key="3">
    <source>
        <dbReference type="Proteomes" id="UP000265020"/>
    </source>
</evidence>
<dbReference type="AlphaFoldDB" id="A0A3Q2EBT0"/>